<dbReference type="Proteomes" id="UP000324748">
    <property type="component" value="Unassembled WGS sequence"/>
</dbReference>
<evidence type="ECO:0000313" key="3">
    <source>
        <dbReference type="Proteomes" id="UP000324748"/>
    </source>
</evidence>
<accession>A0A5B0R034</accession>
<dbReference type="AlphaFoldDB" id="A0A5B0R034"/>
<protein>
    <submittedName>
        <fullName evidence="2">Uncharacterized protein</fullName>
    </submittedName>
</protein>
<keyword evidence="1" id="KW-0732">Signal</keyword>
<feature type="signal peptide" evidence="1">
    <location>
        <begin position="1"/>
        <end position="20"/>
    </location>
</feature>
<sequence>MKLLLIKNIWLIFILRPLVANSSLHLVQHSPKPQQFNFLQLNHHLYIQLSSAFLKPNSTESSLNFPSKSVCLSPLVSISLQS</sequence>
<feature type="chain" id="PRO_5022820011" evidence="1">
    <location>
        <begin position="21"/>
        <end position="82"/>
    </location>
</feature>
<proteinExistence type="predicted"/>
<organism evidence="2 3">
    <name type="scientific">Puccinia graminis f. sp. tritici</name>
    <dbReference type="NCBI Taxonomy" id="56615"/>
    <lineage>
        <taxon>Eukaryota</taxon>
        <taxon>Fungi</taxon>
        <taxon>Dikarya</taxon>
        <taxon>Basidiomycota</taxon>
        <taxon>Pucciniomycotina</taxon>
        <taxon>Pucciniomycetes</taxon>
        <taxon>Pucciniales</taxon>
        <taxon>Pucciniaceae</taxon>
        <taxon>Puccinia</taxon>
    </lineage>
</organism>
<evidence type="ECO:0000256" key="1">
    <source>
        <dbReference type="SAM" id="SignalP"/>
    </source>
</evidence>
<gene>
    <name evidence="2" type="ORF">PGT21_009813</name>
</gene>
<evidence type="ECO:0000313" key="2">
    <source>
        <dbReference type="EMBL" id="KAA1118898.1"/>
    </source>
</evidence>
<dbReference type="EMBL" id="VSWC01000001">
    <property type="protein sequence ID" value="KAA1118898.1"/>
    <property type="molecule type" value="Genomic_DNA"/>
</dbReference>
<comment type="caution">
    <text evidence="2">The sequence shown here is derived from an EMBL/GenBank/DDBJ whole genome shotgun (WGS) entry which is preliminary data.</text>
</comment>
<keyword evidence="3" id="KW-1185">Reference proteome</keyword>
<reference evidence="2 3" key="1">
    <citation type="submission" date="2019-05" db="EMBL/GenBank/DDBJ databases">
        <title>Emergence of the Ug99 lineage of the wheat stem rust pathogen through somatic hybridization.</title>
        <authorList>
            <person name="Li F."/>
            <person name="Upadhyaya N.M."/>
            <person name="Sperschneider J."/>
            <person name="Matny O."/>
            <person name="Nguyen-Phuc H."/>
            <person name="Mago R."/>
            <person name="Raley C."/>
            <person name="Miller M.E."/>
            <person name="Silverstein K.A.T."/>
            <person name="Henningsen E."/>
            <person name="Hirsch C.D."/>
            <person name="Visser B."/>
            <person name="Pretorius Z.A."/>
            <person name="Steffenson B.J."/>
            <person name="Schwessinger B."/>
            <person name="Dodds P.N."/>
            <person name="Figueroa M."/>
        </authorList>
    </citation>
    <scope>NUCLEOTIDE SEQUENCE [LARGE SCALE GENOMIC DNA]</scope>
    <source>
        <strain evidence="2">21-0</strain>
    </source>
</reference>
<name>A0A5B0R034_PUCGR</name>